<dbReference type="AlphaFoldDB" id="A0A364NFD0"/>
<keyword evidence="1" id="KW-0732">Signal</keyword>
<evidence type="ECO:0000256" key="1">
    <source>
        <dbReference type="SAM" id="SignalP"/>
    </source>
</evidence>
<accession>A0A364NFD0</accession>
<name>A0A364NFD0_STELY</name>
<protein>
    <submittedName>
        <fullName evidence="2">Uncharacterized protein</fullName>
    </submittedName>
</protein>
<comment type="caution">
    <text evidence="2">The sequence shown here is derived from an EMBL/GenBank/DDBJ whole genome shotgun (WGS) entry which is preliminary data.</text>
</comment>
<feature type="chain" id="PRO_5016578434" evidence="1">
    <location>
        <begin position="18"/>
        <end position="129"/>
    </location>
</feature>
<sequence>MRFITLSFPLFAAAAAAQSFVGIGLSWNVTRSSYIISQQVTGYDLTAVFVSEEYPDGLVSKCMWAEKAGLPLTHVHASCVPDTFSAEVLANGTMKLQQLIDKPVEQLVFGQGDLPRDGHVVIDVSSSIA</sequence>
<evidence type="ECO:0000313" key="3">
    <source>
        <dbReference type="Proteomes" id="UP000249619"/>
    </source>
</evidence>
<evidence type="ECO:0000313" key="2">
    <source>
        <dbReference type="EMBL" id="RAR15813.1"/>
    </source>
</evidence>
<organism evidence="2 3">
    <name type="scientific">Stemphylium lycopersici</name>
    <name type="common">Tomato gray leaf spot disease fungus</name>
    <name type="synonym">Thyrospora lycopersici</name>
    <dbReference type="NCBI Taxonomy" id="183478"/>
    <lineage>
        <taxon>Eukaryota</taxon>
        <taxon>Fungi</taxon>
        <taxon>Dikarya</taxon>
        <taxon>Ascomycota</taxon>
        <taxon>Pezizomycotina</taxon>
        <taxon>Dothideomycetes</taxon>
        <taxon>Pleosporomycetidae</taxon>
        <taxon>Pleosporales</taxon>
        <taxon>Pleosporineae</taxon>
        <taxon>Pleosporaceae</taxon>
        <taxon>Stemphylium</taxon>
    </lineage>
</organism>
<dbReference type="OrthoDB" id="3680197at2759"/>
<dbReference type="EMBL" id="QGDH01000008">
    <property type="protein sequence ID" value="RAR15813.1"/>
    <property type="molecule type" value="Genomic_DNA"/>
</dbReference>
<proteinExistence type="predicted"/>
<gene>
    <name evidence="2" type="ORF">DDE83_000829</name>
</gene>
<dbReference type="Proteomes" id="UP000249619">
    <property type="component" value="Unassembled WGS sequence"/>
</dbReference>
<feature type="signal peptide" evidence="1">
    <location>
        <begin position="1"/>
        <end position="17"/>
    </location>
</feature>
<keyword evidence="3" id="KW-1185">Reference proteome</keyword>
<reference evidence="3" key="1">
    <citation type="submission" date="2018-05" db="EMBL/GenBank/DDBJ databases">
        <title>Draft genome sequence of Stemphylium lycopersici strain CIDEFI 213.</title>
        <authorList>
            <person name="Medina R."/>
            <person name="Franco M.E.E."/>
            <person name="Lucentini C.G."/>
            <person name="Saparrat M.C.N."/>
            <person name="Balatti P.A."/>
        </authorList>
    </citation>
    <scope>NUCLEOTIDE SEQUENCE [LARGE SCALE GENOMIC DNA]</scope>
    <source>
        <strain evidence="3">CIDEFI 213</strain>
    </source>
</reference>